<feature type="region of interest" description="Disordered" evidence="9">
    <location>
        <begin position="1"/>
        <end position="29"/>
    </location>
</feature>
<feature type="transmembrane region" description="Helical" evidence="8">
    <location>
        <begin position="549"/>
        <end position="570"/>
    </location>
</feature>
<dbReference type="EMBL" id="QXTE01000149">
    <property type="protein sequence ID" value="TFK03960.1"/>
    <property type="molecule type" value="Genomic_DNA"/>
</dbReference>
<keyword evidence="3" id="KW-1003">Cell membrane</keyword>
<dbReference type="GO" id="GO:0005886">
    <property type="term" value="C:plasma membrane"/>
    <property type="evidence" value="ECO:0007669"/>
    <property type="project" value="UniProtKB-SubCell"/>
</dbReference>
<keyword evidence="13" id="KW-1185">Reference proteome</keyword>
<evidence type="ECO:0000256" key="8">
    <source>
        <dbReference type="RuleBase" id="RU280814"/>
    </source>
</evidence>
<feature type="transmembrane region" description="Helical" evidence="8">
    <location>
        <begin position="756"/>
        <end position="780"/>
    </location>
</feature>
<dbReference type="GO" id="GO:0005254">
    <property type="term" value="F:chloride channel activity"/>
    <property type="evidence" value="ECO:0007669"/>
    <property type="project" value="TreeGrafter"/>
</dbReference>
<dbReference type="GO" id="GO:0061588">
    <property type="term" value="P:calcium activated phospholipid scrambling"/>
    <property type="evidence" value="ECO:0007669"/>
    <property type="project" value="TreeGrafter"/>
</dbReference>
<dbReference type="GO" id="GO:0046983">
    <property type="term" value="F:protein dimerization activity"/>
    <property type="evidence" value="ECO:0007669"/>
    <property type="project" value="InterPro"/>
</dbReference>
<dbReference type="PANTHER" id="PTHR12308:SF22">
    <property type="entry name" value="ANOCTAMIN-7"/>
    <property type="match status" value="1"/>
</dbReference>
<dbReference type="InterPro" id="IPR049452">
    <property type="entry name" value="Anoctamin_TM"/>
</dbReference>
<feature type="transmembrane region" description="Helical" evidence="8">
    <location>
        <begin position="506"/>
        <end position="529"/>
    </location>
</feature>
<evidence type="ECO:0000256" key="7">
    <source>
        <dbReference type="ARBA" id="ARBA00023180"/>
    </source>
</evidence>
<comment type="similarity">
    <text evidence="2 8">Belongs to the anoctamin family.</text>
</comment>
<reference evidence="12 13" key="2">
    <citation type="submission" date="2019-04" db="EMBL/GenBank/DDBJ databases">
        <title>The genome sequence of big-headed turtle.</title>
        <authorList>
            <person name="Gong S."/>
        </authorList>
    </citation>
    <scope>NUCLEOTIDE SEQUENCE [LARGE SCALE GENOMIC DNA]</scope>
    <source>
        <strain evidence="12">DO16091913</strain>
        <tissue evidence="12">Muscle</tissue>
    </source>
</reference>
<keyword evidence="4 8" id="KW-0812">Transmembrane</keyword>
<organism evidence="12 13">
    <name type="scientific">Platysternon megacephalum</name>
    <name type="common">big-headed turtle</name>
    <dbReference type="NCBI Taxonomy" id="55544"/>
    <lineage>
        <taxon>Eukaryota</taxon>
        <taxon>Metazoa</taxon>
        <taxon>Chordata</taxon>
        <taxon>Craniata</taxon>
        <taxon>Vertebrata</taxon>
        <taxon>Euteleostomi</taxon>
        <taxon>Archelosauria</taxon>
        <taxon>Testudinata</taxon>
        <taxon>Testudines</taxon>
        <taxon>Cryptodira</taxon>
        <taxon>Durocryptodira</taxon>
        <taxon>Testudinoidea</taxon>
        <taxon>Platysternidae</taxon>
        <taxon>Platysternon</taxon>
    </lineage>
</organism>
<reference evidence="12 13" key="1">
    <citation type="submission" date="2019-04" db="EMBL/GenBank/DDBJ databases">
        <title>Draft genome of the big-headed turtle Platysternon megacephalum.</title>
        <authorList>
            <person name="Gong S."/>
        </authorList>
    </citation>
    <scope>NUCLEOTIDE SEQUENCE [LARGE SCALE GENOMIC DNA]</scope>
    <source>
        <strain evidence="12">DO16091913</strain>
        <tissue evidence="12">Muscle</tissue>
    </source>
</reference>
<feature type="domain" description="Anoctamin transmembrane" evidence="10">
    <location>
        <begin position="297"/>
        <end position="880"/>
    </location>
</feature>
<dbReference type="Proteomes" id="UP000297703">
    <property type="component" value="Unassembled WGS sequence"/>
</dbReference>
<evidence type="ECO:0000256" key="6">
    <source>
        <dbReference type="ARBA" id="ARBA00023136"/>
    </source>
</evidence>
<evidence type="ECO:0000256" key="3">
    <source>
        <dbReference type="ARBA" id="ARBA00022475"/>
    </source>
</evidence>
<keyword evidence="5 8" id="KW-1133">Transmembrane helix</keyword>
<name>A0A4D9EAV9_9SAUR</name>
<keyword evidence="7" id="KW-0325">Glycoprotein</keyword>
<feature type="transmembrane region" description="Helical" evidence="8">
    <location>
        <begin position="383"/>
        <end position="403"/>
    </location>
</feature>
<dbReference type="AlphaFoldDB" id="A0A4D9EAV9"/>
<accession>A0A4D9EAV9</accession>
<feature type="domain" description="Anoctamin dimerisation" evidence="11">
    <location>
        <begin position="56"/>
        <end position="294"/>
    </location>
</feature>
<dbReference type="PANTHER" id="PTHR12308">
    <property type="entry name" value="ANOCTAMIN"/>
    <property type="match status" value="1"/>
</dbReference>
<feature type="transmembrane region" description="Helical" evidence="8">
    <location>
        <begin position="706"/>
        <end position="728"/>
    </location>
</feature>
<protein>
    <recommendedName>
        <fullName evidence="8">Anoctamin</fullName>
    </recommendedName>
</protein>
<dbReference type="InterPro" id="IPR007632">
    <property type="entry name" value="Anoctamin"/>
</dbReference>
<evidence type="ECO:0000259" key="10">
    <source>
        <dbReference type="Pfam" id="PF04547"/>
    </source>
</evidence>
<feature type="transmembrane region" description="Helical" evidence="8">
    <location>
        <begin position="837"/>
        <end position="859"/>
    </location>
</feature>
<proteinExistence type="inferred from homology"/>
<evidence type="ECO:0000259" key="11">
    <source>
        <dbReference type="Pfam" id="PF16178"/>
    </source>
</evidence>
<gene>
    <name evidence="12" type="ORF">DR999_PMT13632</name>
</gene>
<evidence type="ECO:0000256" key="9">
    <source>
        <dbReference type="SAM" id="MobiDB-lite"/>
    </source>
</evidence>
<dbReference type="Pfam" id="PF16178">
    <property type="entry name" value="Anoct_dimer"/>
    <property type="match status" value="1"/>
</dbReference>
<feature type="transmembrane region" description="Helical" evidence="8">
    <location>
        <begin position="305"/>
        <end position="338"/>
    </location>
</feature>
<dbReference type="Pfam" id="PF04547">
    <property type="entry name" value="Anoctamin"/>
    <property type="match status" value="1"/>
</dbReference>
<evidence type="ECO:0000313" key="12">
    <source>
        <dbReference type="EMBL" id="TFK03960.1"/>
    </source>
</evidence>
<evidence type="ECO:0000313" key="13">
    <source>
        <dbReference type="Proteomes" id="UP000297703"/>
    </source>
</evidence>
<feature type="transmembrane region" description="Helical" evidence="8">
    <location>
        <begin position="459"/>
        <end position="486"/>
    </location>
</feature>
<evidence type="ECO:0000256" key="5">
    <source>
        <dbReference type="ARBA" id="ARBA00022989"/>
    </source>
</evidence>
<evidence type="ECO:0000256" key="1">
    <source>
        <dbReference type="ARBA" id="ARBA00004651"/>
    </source>
</evidence>
<sequence>MQRKKIKADDHANLMGEDQNAKGPYYGSLSQDPIEISELSKPSQATHVTQSTANVFSDGRTRIDFVLVWEADPQEQEGQNEETSAESEVPRWRRAVDGRKTWRKKFLNKLQAAGICIEKHMVQDEKKVVHYVLLNAPWSVLCYYAEDLRLRLPLQALPNQASNWSDRVAKKLGVRSLLHEEVPNLPLDYYTCHFKVNKLAWFLGSNEQDTFFSSTQRHRILYEILATTSYGHLKQGEVGVDRLLSENVFAAAFPLHEGPFAVPADRLASESLTERQVLFQYWARWRKWNRYQPLDHIRRYFGEKIALYFAWLGFYTGWLLPAAVVGTLVFIAGIFLMLSDIPAQEICESEDQYQMCPLCKECPQWQLSSICSMFKAGRLFDHGGTIFFSIFMSLWAVTFLEYWKRMNATLAHRWDCSDFEDIEERPRPQFTAMAPMTMENPITGAEEPYFPKQNRVKRVMAGSMIIIMMIAVVVMFLISIILYRAIVSILVSRSGNFLFVASASRIASLTGSVVNLIFILILSKIYIALAHFLTKWEMHQTQTKYEDAFTFKVFVFQFVNFYSSPIYIAFFKGSWWLEFLRLAQSHLKSPLLLICPKTSGSSWGPSFLAHPAQQSAPGATLRCGAGGCLIELAQELLVIMVGKQVINNVQEIVIPKLKGWWQKYKLRSKKRKSKEAQSGLAQQVPWESNYELLVCEGLFDEYLEMVLQFGFITIFVAACPLAPLFALLNNWVEIRLDAQKFVCEYRRPVAERAQGIGIWFYILEVITHLAVISNAFLIAFTSDFLPRLYYQYTRASDLQGYVNFTLAYAPKHFASQHNVTCRYRAYRDESGRYSLTYWNLLAIRLGFIIVFEHVVFFIARVIDLMVPDIPESLQIKVKRERYLAKQALAENKALFERKEVRATSSTMQTAPKDWELVGMHENQEPTQLRTTTSTHTLAASLEAHPQQQFEPEAESP</sequence>
<evidence type="ECO:0000256" key="2">
    <source>
        <dbReference type="ARBA" id="ARBA00009671"/>
    </source>
</evidence>
<dbReference type="InterPro" id="IPR032394">
    <property type="entry name" value="Anoct_dimer"/>
</dbReference>
<evidence type="ECO:0000256" key="4">
    <source>
        <dbReference type="ARBA" id="ARBA00022692"/>
    </source>
</evidence>
<comment type="caution">
    <text evidence="12">The sequence shown here is derived from an EMBL/GenBank/DDBJ whole genome shotgun (WGS) entry which is preliminary data.</text>
</comment>
<comment type="subcellular location">
    <subcellularLocation>
        <location evidence="1">Cell membrane</location>
        <topology evidence="1">Multi-pass membrane protein</topology>
    </subcellularLocation>
    <subcellularLocation>
        <location evidence="8">Membrane</location>
        <topology evidence="8">Multi-pass membrane protein</topology>
    </subcellularLocation>
</comment>
<dbReference type="OrthoDB" id="296386at2759"/>
<keyword evidence="6 8" id="KW-0472">Membrane</keyword>